<comment type="caution">
    <text evidence="1">The sequence shown here is derived from an EMBL/GenBank/DDBJ whole genome shotgun (WGS) entry which is preliminary data.</text>
</comment>
<sequence length="140" mass="16213">MSLTDNSVTLRDACLVICHFFFYLFAVTASREAEVATGEAHSESSRIIIYNVAVYVEQHRNEFAKRSHCYLRYPHRLLSKYHSLKKATKTVAGMGPEVFNRIPGSIRDAPNNNLFRKKLKTWLVEKAFYSYNEFLDSKIL</sequence>
<feature type="non-terminal residue" evidence="1">
    <location>
        <position position="1"/>
    </location>
</feature>
<protein>
    <submittedName>
        <fullName evidence="1">Jg12202 protein</fullName>
    </submittedName>
</protein>
<dbReference type="AlphaFoldDB" id="A0A8S4QRD1"/>
<organism evidence="1 2">
    <name type="scientific">Pararge aegeria aegeria</name>
    <dbReference type="NCBI Taxonomy" id="348720"/>
    <lineage>
        <taxon>Eukaryota</taxon>
        <taxon>Metazoa</taxon>
        <taxon>Ecdysozoa</taxon>
        <taxon>Arthropoda</taxon>
        <taxon>Hexapoda</taxon>
        <taxon>Insecta</taxon>
        <taxon>Pterygota</taxon>
        <taxon>Neoptera</taxon>
        <taxon>Endopterygota</taxon>
        <taxon>Lepidoptera</taxon>
        <taxon>Glossata</taxon>
        <taxon>Ditrysia</taxon>
        <taxon>Papilionoidea</taxon>
        <taxon>Nymphalidae</taxon>
        <taxon>Satyrinae</taxon>
        <taxon>Satyrini</taxon>
        <taxon>Parargina</taxon>
        <taxon>Pararge</taxon>
    </lineage>
</organism>
<accession>A0A8S4QRD1</accession>
<dbReference type="EMBL" id="CAKXAJ010018017">
    <property type="protein sequence ID" value="CAH2217407.1"/>
    <property type="molecule type" value="Genomic_DNA"/>
</dbReference>
<name>A0A8S4QRD1_9NEOP</name>
<dbReference type="Proteomes" id="UP000838756">
    <property type="component" value="Unassembled WGS sequence"/>
</dbReference>
<dbReference type="OrthoDB" id="414730at2759"/>
<keyword evidence="2" id="KW-1185">Reference proteome</keyword>
<evidence type="ECO:0000313" key="2">
    <source>
        <dbReference type="Proteomes" id="UP000838756"/>
    </source>
</evidence>
<reference evidence="1" key="1">
    <citation type="submission" date="2022-03" db="EMBL/GenBank/DDBJ databases">
        <authorList>
            <person name="Lindestad O."/>
        </authorList>
    </citation>
    <scope>NUCLEOTIDE SEQUENCE</scope>
</reference>
<gene>
    <name evidence="1" type="primary">jg12202</name>
    <name evidence="1" type="ORF">PAEG_LOCUS5298</name>
</gene>
<evidence type="ECO:0000313" key="1">
    <source>
        <dbReference type="EMBL" id="CAH2217407.1"/>
    </source>
</evidence>
<proteinExistence type="predicted"/>